<dbReference type="InterPro" id="IPR016154">
    <property type="entry name" value="Heat_shock_Hsp33_C"/>
</dbReference>
<feature type="non-terminal residue" evidence="1">
    <location>
        <position position="1"/>
    </location>
</feature>
<organism evidence="1 2">
    <name type="scientific">Alkalihalophilus pseudofirmus</name>
    <name type="common">Bacillus pseudofirmus</name>
    <dbReference type="NCBI Taxonomy" id="79885"/>
    <lineage>
        <taxon>Bacteria</taxon>
        <taxon>Bacillati</taxon>
        <taxon>Bacillota</taxon>
        <taxon>Bacilli</taxon>
        <taxon>Bacillales</taxon>
        <taxon>Bacillaceae</taxon>
        <taxon>Alkalihalophilus</taxon>
    </lineage>
</organism>
<sequence length="82" mass="9354">KEILNVLNQYFGEAEIIGHSTAQFFCGCSKDMFFGLLHSIDKSELKEYVQSGTPIKSTCKICGRNYLFYTEEIKPYLEESNG</sequence>
<dbReference type="AlphaFoldDB" id="A0AAJ2U5Z1"/>
<gene>
    <name evidence="1" type="ORF">RYX45_24365</name>
</gene>
<reference evidence="1" key="1">
    <citation type="submission" date="2023-10" db="EMBL/GenBank/DDBJ databases">
        <title>Screening of Alkalihalophilus pseudofirmusBZ-TG-HK211 and Its Alleviation of Salt Stress on Rapeseed Growth.</title>
        <authorList>
            <person name="Zhao B."/>
            <person name="Guo T."/>
        </authorList>
    </citation>
    <scope>NUCLEOTIDE SEQUENCE</scope>
    <source>
        <strain evidence="1">BZ-TG-HK211</strain>
    </source>
</reference>
<dbReference type="Gene3D" id="3.90.1280.10">
    <property type="entry name" value="HSP33 redox switch-like"/>
    <property type="match status" value="1"/>
</dbReference>
<proteinExistence type="predicted"/>
<name>A0AAJ2U5Z1_ALKPS</name>
<dbReference type="EMBL" id="JAWJAY010001238">
    <property type="protein sequence ID" value="MDV2888300.1"/>
    <property type="molecule type" value="Genomic_DNA"/>
</dbReference>
<feature type="non-terminal residue" evidence="1">
    <location>
        <position position="82"/>
    </location>
</feature>
<dbReference type="Proteomes" id="UP001285636">
    <property type="component" value="Unassembled WGS sequence"/>
</dbReference>
<dbReference type="RefSeq" id="WP_323468255.1">
    <property type="nucleotide sequence ID" value="NZ_JAWJAY010001238.1"/>
</dbReference>
<accession>A0AAJ2U5Z1</accession>
<dbReference type="InterPro" id="IPR000397">
    <property type="entry name" value="Heat_shock_Hsp33"/>
</dbReference>
<dbReference type="Pfam" id="PF01430">
    <property type="entry name" value="HSP33"/>
    <property type="match status" value="1"/>
</dbReference>
<dbReference type="GO" id="GO:0051082">
    <property type="term" value="F:unfolded protein binding"/>
    <property type="evidence" value="ECO:0007669"/>
    <property type="project" value="InterPro"/>
</dbReference>
<dbReference type="SUPFAM" id="SSF118352">
    <property type="entry name" value="HSP33 redox switch-like"/>
    <property type="match status" value="1"/>
</dbReference>
<comment type="caution">
    <text evidence="1">The sequence shown here is derived from an EMBL/GenBank/DDBJ whole genome shotgun (WGS) entry which is preliminary data.</text>
</comment>
<dbReference type="GO" id="GO:0005737">
    <property type="term" value="C:cytoplasm"/>
    <property type="evidence" value="ECO:0007669"/>
    <property type="project" value="InterPro"/>
</dbReference>
<evidence type="ECO:0000313" key="2">
    <source>
        <dbReference type="Proteomes" id="UP001285636"/>
    </source>
</evidence>
<protein>
    <submittedName>
        <fullName evidence="1">Hsp33 family molecular chaperone HslO</fullName>
    </submittedName>
</protein>
<dbReference type="GO" id="GO:0006457">
    <property type="term" value="P:protein folding"/>
    <property type="evidence" value="ECO:0007669"/>
    <property type="project" value="InterPro"/>
</dbReference>
<evidence type="ECO:0000313" key="1">
    <source>
        <dbReference type="EMBL" id="MDV2888300.1"/>
    </source>
</evidence>